<dbReference type="RefSeq" id="WP_091045194.1">
    <property type="nucleotide sequence ID" value="NZ_FNGF01000002.1"/>
</dbReference>
<feature type="transmembrane region" description="Helical" evidence="3">
    <location>
        <begin position="85"/>
        <end position="108"/>
    </location>
</feature>
<reference evidence="5" key="1">
    <citation type="submission" date="2016-10" db="EMBL/GenBank/DDBJ databases">
        <authorList>
            <person name="Varghese N."/>
            <person name="Submissions S."/>
        </authorList>
    </citation>
    <scope>NUCLEOTIDE SEQUENCE [LARGE SCALE GENOMIC DNA]</scope>
    <source>
        <strain evidence="5">CGMCC 4.3147</strain>
    </source>
</reference>
<keyword evidence="3" id="KW-0812">Transmembrane</keyword>
<protein>
    <submittedName>
        <fullName evidence="4">Uncharacterized protein</fullName>
    </submittedName>
</protein>
<evidence type="ECO:0000313" key="4">
    <source>
        <dbReference type="EMBL" id="SDK79497.1"/>
    </source>
</evidence>
<evidence type="ECO:0000313" key="5">
    <source>
        <dbReference type="Proteomes" id="UP000198662"/>
    </source>
</evidence>
<evidence type="ECO:0000256" key="1">
    <source>
        <dbReference type="SAM" id="Coils"/>
    </source>
</evidence>
<gene>
    <name evidence="4" type="ORF">SAMN05216298_1393</name>
</gene>
<proteinExistence type="predicted"/>
<feature type="region of interest" description="Disordered" evidence="2">
    <location>
        <begin position="1"/>
        <end position="80"/>
    </location>
</feature>
<organism evidence="4 5">
    <name type="scientific">Glycomyces sambucus</name>
    <dbReference type="NCBI Taxonomy" id="380244"/>
    <lineage>
        <taxon>Bacteria</taxon>
        <taxon>Bacillati</taxon>
        <taxon>Actinomycetota</taxon>
        <taxon>Actinomycetes</taxon>
        <taxon>Glycomycetales</taxon>
        <taxon>Glycomycetaceae</taxon>
        <taxon>Glycomyces</taxon>
    </lineage>
</organism>
<dbReference type="AlphaFoldDB" id="A0A1G9ETJ7"/>
<keyword evidence="3" id="KW-0472">Membrane</keyword>
<keyword evidence="5" id="KW-1185">Reference proteome</keyword>
<feature type="compositionally biased region" description="Low complexity" evidence="2">
    <location>
        <begin position="50"/>
        <end position="71"/>
    </location>
</feature>
<evidence type="ECO:0000256" key="3">
    <source>
        <dbReference type="SAM" id="Phobius"/>
    </source>
</evidence>
<dbReference type="Proteomes" id="UP000198662">
    <property type="component" value="Unassembled WGS sequence"/>
</dbReference>
<dbReference type="EMBL" id="FNGF01000002">
    <property type="protein sequence ID" value="SDK79497.1"/>
    <property type="molecule type" value="Genomic_DNA"/>
</dbReference>
<keyword evidence="1" id="KW-0175">Coiled coil</keyword>
<sequence length="191" mass="20331">MAYNPPPHYSFGEPVEPQQPPSAPPQYGSPPQSAPPSYMSQPQSAPPSYSPGGAPAGYVPTQPAPTQFTQPMLVPGPPPERRSPVVPILGVVTVIGFAAAALSLALWLRADGDLSDANAQLDDRDAEIAQLREDLDAAETQVSELEVQAADAESMRACLDDLAWFWATPEGSEEETQAWVAVSDSCATWLF</sequence>
<feature type="coiled-coil region" evidence="1">
    <location>
        <begin position="114"/>
        <end position="155"/>
    </location>
</feature>
<keyword evidence="3" id="KW-1133">Transmembrane helix</keyword>
<name>A0A1G9ETJ7_9ACTN</name>
<dbReference type="OrthoDB" id="5197688at2"/>
<feature type="compositionally biased region" description="Pro residues" evidence="2">
    <location>
        <begin position="17"/>
        <end position="34"/>
    </location>
</feature>
<accession>A0A1G9ETJ7</accession>
<evidence type="ECO:0000256" key="2">
    <source>
        <dbReference type="SAM" id="MobiDB-lite"/>
    </source>
</evidence>